<dbReference type="OrthoDB" id="37094at2"/>
<organism evidence="1 2">
    <name type="scientific">Natranaerovirga pectinivora</name>
    <dbReference type="NCBI Taxonomy" id="682400"/>
    <lineage>
        <taxon>Bacteria</taxon>
        <taxon>Bacillati</taxon>
        <taxon>Bacillota</taxon>
        <taxon>Clostridia</taxon>
        <taxon>Lachnospirales</taxon>
        <taxon>Natranaerovirgaceae</taxon>
        <taxon>Natranaerovirga</taxon>
    </lineage>
</organism>
<dbReference type="Proteomes" id="UP000294902">
    <property type="component" value="Unassembled WGS sequence"/>
</dbReference>
<evidence type="ECO:0008006" key="3">
    <source>
        <dbReference type="Google" id="ProtNLM"/>
    </source>
</evidence>
<dbReference type="Gene3D" id="3.30.70.270">
    <property type="match status" value="1"/>
</dbReference>
<dbReference type="RefSeq" id="WP_132252746.1">
    <property type="nucleotide sequence ID" value="NZ_SMAL01000007.1"/>
</dbReference>
<proteinExistence type="predicted"/>
<reference evidence="1 2" key="1">
    <citation type="submission" date="2019-03" db="EMBL/GenBank/DDBJ databases">
        <title>Genomic Encyclopedia of Type Strains, Phase IV (KMG-IV): sequencing the most valuable type-strain genomes for metagenomic binning, comparative biology and taxonomic classification.</title>
        <authorList>
            <person name="Goeker M."/>
        </authorList>
    </citation>
    <scope>NUCLEOTIDE SEQUENCE [LARGE SCALE GENOMIC DNA]</scope>
    <source>
        <strain evidence="1 2">DSM 24629</strain>
    </source>
</reference>
<name>A0A4R3MID2_9FIRM</name>
<evidence type="ECO:0000313" key="1">
    <source>
        <dbReference type="EMBL" id="TCT13937.1"/>
    </source>
</evidence>
<evidence type="ECO:0000313" key="2">
    <source>
        <dbReference type="Proteomes" id="UP000294902"/>
    </source>
</evidence>
<dbReference type="Gene3D" id="3.40.50.2300">
    <property type="match status" value="1"/>
</dbReference>
<dbReference type="AlphaFoldDB" id="A0A4R3MID2"/>
<gene>
    <name evidence="1" type="ORF">EDC18_1075</name>
</gene>
<dbReference type="InterPro" id="IPR043128">
    <property type="entry name" value="Rev_trsase/Diguanyl_cyclase"/>
</dbReference>
<accession>A0A4R3MID2</accession>
<protein>
    <recommendedName>
        <fullName evidence="3">Stage 0 sporulation protein A homolog</fullName>
    </recommendedName>
</protein>
<sequence>MSYNVVFVGNNNSLMEQLDKLNINSTITTTKELLLEHLKTNYKTVHLLIISLENDMDSFNTILSLHTKYLYKDIPFIIVGNKQQILNGLALGAYDYIITPCSQEEFSSRLSLTLESLSCSTLYKKDKIANIQMTFQEYLFSEIKRAERGIYDLSIVFFSIVPKELTFDSDDRTICLLINQLSKLVHSRLRSTDTVVQYGTLTIVSFLPFTSSFNAEAVTDKIEKLYLNNLPHWITNKDQYQLVYSIVSYPSDGDNPEDLLFNAEKILEKNIASITI</sequence>
<keyword evidence="2" id="KW-1185">Reference proteome</keyword>
<dbReference type="SUPFAM" id="SSF52172">
    <property type="entry name" value="CheY-like"/>
    <property type="match status" value="1"/>
</dbReference>
<dbReference type="InterPro" id="IPR011006">
    <property type="entry name" value="CheY-like_superfamily"/>
</dbReference>
<dbReference type="EMBL" id="SMAL01000007">
    <property type="protein sequence ID" value="TCT13937.1"/>
    <property type="molecule type" value="Genomic_DNA"/>
</dbReference>
<comment type="caution">
    <text evidence="1">The sequence shown here is derived from an EMBL/GenBank/DDBJ whole genome shotgun (WGS) entry which is preliminary data.</text>
</comment>